<dbReference type="PANTHER" id="PTHR43727:SF2">
    <property type="entry name" value="GROUP IV DECARBOXYLASE"/>
    <property type="match status" value="1"/>
</dbReference>
<keyword evidence="3" id="KW-0663">Pyridoxal phosphate</keyword>
<name>A0A381X7M3_9ZZZZ</name>
<evidence type="ECO:0000256" key="1">
    <source>
        <dbReference type="ARBA" id="ARBA00001933"/>
    </source>
</evidence>
<gene>
    <name evidence="6" type="ORF">METZ01_LOCUS113613</name>
</gene>
<dbReference type="InterPro" id="IPR000183">
    <property type="entry name" value="Orn/DAP/Arg_de-COase"/>
</dbReference>
<comment type="cofactor">
    <cofactor evidence="1">
        <name>pyridoxal 5'-phosphate</name>
        <dbReference type="ChEBI" id="CHEBI:597326"/>
    </cofactor>
</comment>
<keyword evidence="4" id="KW-0456">Lyase</keyword>
<evidence type="ECO:0000256" key="3">
    <source>
        <dbReference type="ARBA" id="ARBA00022898"/>
    </source>
</evidence>
<dbReference type="PRINTS" id="PR01181">
    <property type="entry name" value="DAPDCRBXLASE"/>
</dbReference>
<evidence type="ECO:0000256" key="2">
    <source>
        <dbReference type="ARBA" id="ARBA00022793"/>
    </source>
</evidence>
<dbReference type="GO" id="GO:0008836">
    <property type="term" value="F:diaminopimelate decarboxylase activity"/>
    <property type="evidence" value="ECO:0007669"/>
    <property type="project" value="InterPro"/>
</dbReference>
<sequence>MIILFKNEKPFVEGVCLDELIATVKTPFYLYSQKSITDAYKKLKDSLNTKIFFSVKANSNQAIISLMKSLGAGADVVSAGELERALRAGISPDKIIFEGVGKSLNDIEYAVHSNIRQINIESMEELNIINAIGQTLNKKIIIGVRLNPDIDSQSHYKISTGRKTDKFGITFDLLPDLCSKIKKSEQIQLNGISCHIGSQIHDIKIFEKVFNKMKKATEIIKENDLSIDHLDLGGGFGVIYDDEKELNLKELSSLMSSIFKNTS</sequence>
<dbReference type="InterPro" id="IPR029066">
    <property type="entry name" value="PLP-binding_barrel"/>
</dbReference>
<reference evidence="6" key="1">
    <citation type="submission" date="2018-05" db="EMBL/GenBank/DDBJ databases">
        <authorList>
            <person name="Lanie J.A."/>
            <person name="Ng W.-L."/>
            <person name="Kazmierczak K.M."/>
            <person name="Andrzejewski T.M."/>
            <person name="Davidsen T.M."/>
            <person name="Wayne K.J."/>
            <person name="Tettelin H."/>
            <person name="Glass J.I."/>
            <person name="Rusch D."/>
            <person name="Podicherti R."/>
            <person name="Tsui H.-C.T."/>
            <person name="Winkler M.E."/>
        </authorList>
    </citation>
    <scope>NUCLEOTIDE SEQUENCE</scope>
</reference>
<feature type="non-terminal residue" evidence="6">
    <location>
        <position position="263"/>
    </location>
</feature>
<keyword evidence="2" id="KW-0210">Decarboxylase</keyword>
<dbReference type="PANTHER" id="PTHR43727">
    <property type="entry name" value="DIAMINOPIMELATE DECARBOXYLASE"/>
    <property type="match status" value="1"/>
</dbReference>
<dbReference type="GO" id="GO:0009089">
    <property type="term" value="P:lysine biosynthetic process via diaminopimelate"/>
    <property type="evidence" value="ECO:0007669"/>
    <property type="project" value="InterPro"/>
</dbReference>
<dbReference type="InterPro" id="IPR022644">
    <property type="entry name" value="De-COase2_N"/>
</dbReference>
<feature type="domain" description="Orn/DAP/Arg decarboxylase 2 N-terminal" evidence="5">
    <location>
        <begin position="35"/>
        <end position="256"/>
    </location>
</feature>
<accession>A0A381X7M3</accession>
<evidence type="ECO:0000259" key="5">
    <source>
        <dbReference type="Pfam" id="PF02784"/>
    </source>
</evidence>
<protein>
    <recommendedName>
        <fullName evidence="5">Orn/DAP/Arg decarboxylase 2 N-terminal domain-containing protein</fullName>
    </recommendedName>
</protein>
<dbReference type="SUPFAM" id="SSF51419">
    <property type="entry name" value="PLP-binding barrel"/>
    <property type="match status" value="1"/>
</dbReference>
<dbReference type="InterPro" id="IPR002986">
    <property type="entry name" value="DAP_deCOOHase_LysA"/>
</dbReference>
<dbReference type="AlphaFoldDB" id="A0A381X7M3"/>
<dbReference type="FunFam" id="3.20.20.10:FF:000003">
    <property type="entry name" value="Diaminopimelate decarboxylase"/>
    <property type="match status" value="1"/>
</dbReference>
<proteinExistence type="predicted"/>
<evidence type="ECO:0000256" key="4">
    <source>
        <dbReference type="ARBA" id="ARBA00023239"/>
    </source>
</evidence>
<dbReference type="Pfam" id="PF02784">
    <property type="entry name" value="Orn_Arg_deC_N"/>
    <property type="match status" value="1"/>
</dbReference>
<organism evidence="6">
    <name type="scientific">marine metagenome</name>
    <dbReference type="NCBI Taxonomy" id="408172"/>
    <lineage>
        <taxon>unclassified sequences</taxon>
        <taxon>metagenomes</taxon>
        <taxon>ecological metagenomes</taxon>
    </lineage>
</organism>
<dbReference type="Gene3D" id="3.20.20.10">
    <property type="entry name" value="Alanine racemase"/>
    <property type="match status" value="1"/>
</dbReference>
<dbReference type="PRINTS" id="PR01179">
    <property type="entry name" value="ODADCRBXLASE"/>
</dbReference>
<evidence type="ECO:0000313" key="6">
    <source>
        <dbReference type="EMBL" id="SVA60759.1"/>
    </source>
</evidence>
<dbReference type="EMBL" id="UINC01014198">
    <property type="protein sequence ID" value="SVA60759.1"/>
    <property type="molecule type" value="Genomic_DNA"/>
</dbReference>